<evidence type="ECO:0000256" key="1">
    <source>
        <dbReference type="ARBA" id="ARBA00004642"/>
    </source>
</evidence>
<reference evidence="11 12" key="1">
    <citation type="submission" date="2019-08" db="EMBL/GenBank/DDBJ databases">
        <authorList>
            <person name="Alioto T."/>
            <person name="Alioto T."/>
            <person name="Gomez Garrido J."/>
        </authorList>
    </citation>
    <scope>NUCLEOTIDE SEQUENCE [LARGE SCALE GENOMIC DNA]</scope>
</reference>
<feature type="region of interest" description="Disordered" evidence="9">
    <location>
        <begin position="572"/>
        <end position="609"/>
    </location>
</feature>
<dbReference type="PANTHER" id="PTHR13115">
    <property type="entry name" value="RNA POLYMERASE-ASSOCIATED PROTEIN RTF1 HOMOLOG"/>
    <property type="match status" value="1"/>
</dbReference>
<proteinExistence type="predicted"/>
<dbReference type="GO" id="GO:0003677">
    <property type="term" value="F:DNA binding"/>
    <property type="evidence" value="ECO:0007669"/>
    <property type="project" value="InterPro"/>
</dbReference>
<evidence type="ECO:0000256" key="9">
    <source>
        <dbReference type="SAM" id="MobiDB-lite"/>
    </source>
</evidence>
<dbReference type="SMART" id="SM00719">
    <property type="entry name" value="Plus3"/>
    <property type="match status" value="1"/>
</dbReference>
<evidence type="ECO:0000313" key="12">
    <source>
        <dbReference type="Proteomes" id="UP000325440"/>
    </source>
</evidence>
<dbReference type="PANTHER" id="PTHR13115:SF8">
    <property type="entry name" value="RNA POLYMERASE-ASSOCIATED PROTEIN RTF1 HOMOLOG"/>
    <property type="match status" value="1"/>
</dbReference>
<dbReference type="GO" id="GO:1990269">
    <property type="term" value="F:RNA polymerase II C-terminal domain phosphoserine binding"/>
    <property type="evidence" value="ECO:0007669"/>
    <property type="project" value="TreeGrafter"/>
</dbReference>
<feature type="compositionally biased region" description="Acidic residues" evidence="9">
    <location>
        <begin position="113"/>
        <end position="135"/>
    </location>
</feature>
<dbReference type="InterPro" id="IPR004343">
    <property type="entry name" value="Plus-3_dom"/>
</dbReference>
<dbReference type="OrthoDB" id="166375at2759"/>
<evidence type="ECO:0000256" key="3">
    <source>
        <dbReference type="ARBA" id="ARBA00023015"/>
    </source>
</evidence>
<feature type="compositionally biased region" description="Basic and acidic residues" evidence="9">
    <location>
        <begin position="98"/>
        <end position="110"/>
    </location>
</feature>
<evidence type="ECO:0000256" key="5">
    <source>
        <dbReference type="ARBA" id="ARBA00023159"/>
    </source>
</evidence>
<sequence length="634" mass="73252">MGKHRKTISSDESSEFSSDDDISMGKKKKRSKTSPPSNRHYRKKSKTSKNNSYNSDSSSLSEGEIADDKSKKNQNIKQPSKKLSVSDDSTDSSDSSDSDSRSKTKEKSISESESSDTDEEFNDGFDEQLMGDDEDKERLAKMTEKERETEIFKRIEARETMKTRFEIEKKLKRARKKEMKEQKSLEKNLAVNNKSESPTNSIPLDLKDRVKERKKNIEKNKFKDDKKTAMTLLKARRDEKREREEEKEKEKKKDLEKKLDDESDDESDQNQTKLKASDIYSDDSNSSSDSASSNDRPSKKRLNSSDSDSDTLFNENKMHYITKRDELNKIRLSRFKMEKFVHLPTFKKTVMGCFVRIGIGNFNGVPVYRVAEICDVCETAKVYQLGSTRTNKGLRLRHGNNEKVFRLEFISNQEFTESEFIKWKDICHSNRILLPTIEELNIKIRDIKAALAYQFKDEDVEKIVREKERFKTNPHNYAMKKTSLIKERDDAQALGKVEEVSKIEQQLSELEERANHLDKMRTSTISSISYINDRNRKRNVEQAEKAILEELKANKGKKIDDPFTRRSTKPCMKFRAKPSSGNEGSEITDIDDSKTDVESNDSKVVGDSQKSTMKANDLYAVHDFDIDLNIQLPI</sequence>
<feature type="coiled-coil region" evidence="8">
    <location>
        <begin position="493"/>
        <end position="520"/>
    </location>
</feature>
<keyword evidence="3" id="KW-0805">Transcription regulation</keyword>
<keyword evidence="6" id="KW-0804">Transcription</keyword>
<keyword evidence="4 8" id="KW-0175">Coiled coil</keyword>
<dbReference type="GO" id="GO:0016593">
    <property type="term" value="C:Cdc73/Paf1 complex"/>
    <property type="evidence" value="ECO:0007669"/>
    <property type="project" value="TreeGrafter"/>
</dbReference>
<evidence type="ECO:0000256" key="8">
    <source>
        <dbReference type="SAM" id="Coils"/>
    </source>
</evidence>
<evidence type="ECO:0000259" key="10">
    <source>
        <dbReference type="PROSITE" id="PS51360"/>
    </source>
</evidence>
<feature type="domain" description="Plus3" evidence="10">
    <location>
        <begin position="321"/>
        <end position="452"/>
    </location>
</feature>
<keyword evidence="2" id="KW-0597">Phosphoprotein</keyword>
<gene>
    <name evidence="11" type="ORF">CINCED_3A006615</name>
</gene>
<feature type="compositionally biased region" description="Acidic residues" evidence="9">
    <location>
        <begin position="88"/>
        <end position="97"/>
    </location>
</feature>
<evidence type="ECO:0000256" key="2">
    <source>
        <dbReference type="ARBA" id="ARBA00022553"/>
    </source>
</evidence>
<dbReference type="SUPFAM" id="SSF159042">
    <property type="entry name" value="Plus3-like"/>
    <property type="match status" value="1"/>
</dbReference>
<comment type="subcellular location">
    <subcellularLocation>
        <location evidence="1">Nucleus</location>
        <location evidence="1">Nucleoplasm</location>
    </subcellularLocation>
</comment>
<feature type="region of interest" description="Disordered" evidence="9">
    <location>
        <begin position="1"/>
        <end position="147"/>
    </location>
</feature>
<dbReference type="Gene3D" id="3.90.70.200">
    <property type="entry name" value="Plus-3 domain"/>
    <property type="match status" value="1"/>
</dbReference>
<accession>A0A5E4NI17</accession>
<evidence type="ECO:0000313" key="11">
    <source>
        <dbReference type="EMBL" id="VVC44643.1"/>
    </source>
</evidence>
<dbReference type="InterPro" id="IPR036128">
    <property type="entry name" value="Plus3-like_sf"/>
</dbReference>
<keyword evidence="12" id="KW-1185">Reference proteome</keyword>
<organism evidence="11 12">
    <name type="scientific">Cinara cedri</name>
    <dbReference type="NCBI Taxonomy" id="506608"/>
    <lineage>
        <taxon>Eukaryota</taxon>
        <taxon>Metazoa</taxon>
        <taxon>Ecdysozoa</taxon>
        <taxon>Arthropoda</taxon>
        <taxon>Hexapoda</taxon>
        <taxon>Insecta</taxon>
        <taxon>Pterygota</taxon>
        <taxon>Neoptera</taxon>
        <taxon>Paraneoptera</taxon>
        <taxon>Hemiptera</taxon>
        <taxon>Sternorrhyncha</taxon>
        <taxon>Aphidomorpha</taxon>
        <taxon>Aphidoidea</taxon>
        <taxon>Aphididae</taxon>
        <taxon>Lachninae</taxon>
        <taxon>Cinara</taxon>
    </lineage>
</organism>
<dbReference type="Proteomes" id="UP000325440">
    <property type="component" value="Unassembled WGS sequence"/>
</dbReference>
<feature type="compositionally biased region" description="Acidic residues" evidence="9">
    <location>
        <begin position="12"/>
        <end position="22"/>
    </location>
</feature>
<dbReference type="EMBL" id="CABPRJ010002384">
    <property type="protein sequence ID" value="VVC44643.1"/>
    <property type="molecule type" value="Genomic_DNA"/>
</dbReference>
<feature type="compositionally biased region" description="Low complexity" evidence="9">
    <location>
        <begin position="277"/>
        <end position="295"/>
    </location>
</feature>
<dbReference type="Pfam" id="PF03126">
    <property type="entry name" value="Plus-3"/>
    <property type="match status" value="1"/>
</dbReference>
<evidence type="ECO:0000256" key="4">
    <source>
        <dbReference type="ARBA" id="ARBA00023054"/>
    </source>
</evidence>
<feature type="compositionally biased region" description="Basic and acidic residues" evidence="9">
    <location>
        <begin position="235"/>
        <end position="260"/>
    </location>
</feature>
<feature type="compositionally biased region" description="Low complexity" evidence="9">
    <location>
        <begin position="48"/>
        <end position="61"/>
    </location>
</feature>
<dbReference type="PROSITE" id="PS51360">
    <property type="entry name" value="PLUS3"/>
    <property type="match status" value="1"/>
</dbReference>
<evidence type="ECO:0000256" key="6">
    <source>
        <dbReference type="ARBA" id="ARBA00023163"/>
    </source>
</evidence>
<feature type="compositionally biased region" description="Basic and acidic residues" evidence="9">
    <location>
        <begin position="591"/>
        <end position="601"/>
    </location>
</feature>
<dbReference type="AlphaFoldDB" id="A0A5E4NI17"/>
<dbReference type="FunFam" id="3.90.70.200:FF:000001">
    <property type="entry name" value="RNA polymerase-associated protein RTF1 homolog"/>
    <property type="match status" value="1"/>
</dbReference>
<name>A0A5E4NI17_9HEMI</name>
<keyword evidence="5" id="KW-0010">Activator</keyword>
<keyword evidence="7" id="KW-0539">Nucleus</keyword>
<feature type="region of interest" description="Disordered" evidence="9">
    <location>
        <begin position="172"/>
        <end position="310"/>
    </location>
</feature>
<feature type="compositionally biased region" description="Basic and acidic residues" evidence="9">
    <location>
        <begin position="205"/>
        <end position="228"/>
    </location>
</feature>
<feature type="compositionally biased region" description="Basic and acidic residues" evidence="9">
    <location>
        <begin position="136"/>
        <end position="147"/>
    </location>
</feature>
<protein>
    <submittedName>
        <fullName evidence="11">Plus-3 domain,Armadillo-like helical</fullName>
    </submittedName>
</protein>
<evidence type="ECO:0000256" key="7">
    <source>
        <dbReference type="ARBA" id="ARBA00023242"/>
    </source>
</evidence>
<feature type="compositionally biased region" description="Polar residues" evidence="9">
    <location>
        <begin position="190"/>
        <end position="202"/>
    </location>
</feature>